<keyword evidence="2" id="KW-1185">Reference proteome</keyword>
<dbReference type="RefSeq" id="WP_015219049.1">
    <property type="nucleotide sequence ID" value="NC_019776.1"/>
</dbReference>
<reference evidence="2" key="1">
    <citation type="journal article" date="2013" name="Proc. Natl. Acad. Sci. U.S.A.">
        <title>Improving the coverage of the cyanobacterial phylum using diversity-driven genome sequencing.</title>
        <authorList>
            <person name="Shih P.M."/>
            <person name="Wu D."/>
            <person name="Latifi A."/>
            <person name="Axen S.D."/>
            <person name="Fewer D.P."/>
            <person name="Talla E."/>
            <person name="Calteau A."/>
            <person name="Cai F."/>
            <person name="Tandeau de Marsac N."/>
            <person name="Rippka R."/>
            <person name="Herdman M."/>
            <person name="Sivonen K."/>
            <person name="Coursin T."/>
            <person name="Laurent T."/>
            <person name="Goodwin L."/>
            <person name="Nolan M."/>
            <person name="Davenport K.W."/>
            <person name="Han C.S."/>
            <person name="Rubin E.M."/>
            <person name="Eisen J.A."/>
            <person name="Woyke T."/>
            <person name="Gugger M."/>
            <person name="Kerfeld C.A."/>
        </authorList>
    </citation>
    <scope>NUCLEOTIDE SEQUENCE [LARGE SCALE GENOMIC DNA]</scope>
    <source>
        <strain evidence="2">PCC 10605</strain>
    </source>
</reference>
<accession>K9Z422</accession>
<dbReference type="AlphaFoldDB" id="K9Z422"/>
<evidence type="ECO:0000313" key="2">
    <source>
        <dbReference type="Proteomes" id="UP000010480"/>
    </source>
</evidence>
<proteinExistence type="predicted"/>
<organism evidence="1 2">
    <name type="scientific">Cyanobacterium aponinum (strain PCC 10605)</name>
    <dbReference type="NCBI Taxonomy" id="755178"/>
    <lineage>
        <taxon>Bacteria</taxon>
        <taxon>Bacillati</taxon>
        <taxon>Cyanobacteriota</taxon>
        <taxon>Cyanophyceae</taxon>
        <taxon>Oscillatoriophycideae</taxon>
        <taxon>Chroococcales</taxon>
        <taxon>Geminocystaceae</taxon>
        <taxon>Cyanobacterium</taxon>
    </lineage>
</organism>
<evidence type="ECO:0000313" key="1">
    <source>
        <dbReference type="EMBL" id="AFZ53320.1"/>
    </source>
</evidence>
<sequence>MNSITAIPQLSESQSYQQSESFYKNLVESELHKILHYYNLVNGKEEKAQGVWFTVIFGTKNLDYKSHLEEAGFKVKVIPYLNNFTEQQKKL</sequence>
<dbReference type="EMBL" id="CP003947">
    <property type="protein sequence ID" value="AFZ53320.1"/>
    <property type="molecule type" value="Genomic_DNA"/>
</dbReference>
<dbReference type="STRING" id="755178.Cyan10605_1201"/>
<name>K9Z422_CYAAP</name>
<dbReference type="HOGENOM" id="CLU_2421989_0_0_3"/>
<protein>
    <submittedName>
        <fullName evidence="1">Uncharacterized protein</fullName>
    </submittedName>
</protein>
<dbReference type="KEGG" id="can:Cyan10605_1201"/>
<dbReference type="Proteomes" id="UP000010480">
    <property type="component" value="Chromosome"/>
</dbReference>
<gene>
    <name evidence="1" type="ordered locus">Cyan10605_1201</name>
</gene>